<dbReference type="STRING" id="578462.A0A0L0RVQ9"/>
<dbReference type="PANTHER" id="PTHR45904">
    <property type="entry name" value="TRNA (URACIL-5-)-METHYLTRANSFERASE"/>
    <property type="match status" value="1"/>
</dbReference>
<dbReference type="EMBL" id="GG745328">
    <property type="protein sequence ID" value="KNE54234.1"/>
    <property type="molecule type" value="Genomic_DNA"/>
</dbReference>
<dbReference type="InterPro" id="IPR010280">
    <property type="entry name" value="U5_MeTrfase_fam"/>
</dbReference>
<feature type="binding site" evidence="4">
    <location>
        <position position="531"/>
    </location>
    <ligand>
        <name>S-adenosyl-L-methionine</name>
        <dbReference type="ChEBI" id="CHEBI:59789"/>
    </ligand>
</feature>
<reference evidence="7 8" key="1">
    <citation type="submission" date="2009-11" db="EMBL/GenBank/DDBJ databases">
        <title>Annotation of Allomyces macrogynus ATCC 38327.</title>
        <authorList>
            <consortium name="The Broad Institute Genome Sequencing Platform"/>
            <person name="Russ C."/>
            <person name="Cuomo C."/>
            <person name="Burger G."/>
            <person name="Gray M.W."/>
            <person name="Holland P.W.H."/>
            <person name="King N."/>
            <person name="Lang F.B.F."/>
            <person name="Roger A.J."/>
            <person name="Ruiz-Trillo I."/>
            <person name="Young S.K."/>
            <person name="Zeng Q."/>
            <person name="Gargeya S."/>
            <person name="Fitzgerald M."/>
            <person name="Haas B."/>
            <person name="Abouelleil A."/>
            <person name="Alvarado L."/>
            <person name="Arachchi H.M."/>
            <person name="Berlin A."/>
            <person name="Chapman S.B."/>
            <person name="Gearin G."/>
            <person name="Goldberg J."/>
            <person name="Griggs A."/>
            <person name="Gujja S."/>
            <person name="Hansen M."/>
            <person name="Heiman D."/>
            <person name="Howarth C."/>
            <person name="Larimer J."/>
            <person name="Lui A."/>
            <person name="MacDonald P.J.P."/>
            <person name="McCowen C."/>
            <person name="Montmayeur A."/>
            <person name="Murphy C."/>
            <person name="Neiman D."/>
            <person name="Pearson M."/>
            <person name="Priest M."/>
            <person name="Roberts A."/>
            <person name="Saif S."/>
            <person name="Shea T."/>
            <person name="Sisk P."/>
            <person name="Stolte C."/>
            <person name="Sykes S."/>
            <person name="Wortman J."/>
            <person name="Nusbaum C."/>
            <person name="Birren B."/>
        </authorList>
    </citation>
    <scope>NUCLEOTIDE SEQUENCE [LARGE SCALE GENOMIC DNA]</scope>
    <source>
        <strain evidence="7 8">ATCC 38327</strain>
    </source>
</reference>
<feature type="binding site" evidence="4">
    <location>
        <position position="424"/>
    </location>
    <ligand>
        <name>S-adenosyl-L-methionine</name>
        <dbReference type="ChEBI" id="CHEBI:59789"/>
    </ligand>
</feature>
<evidence type="ECO:0000313" key="7">
    <source>
        <dbReference type="EMBL" id="KNE54234.1"/>
    </source>
</evidence>
<evidence type="ECO:0000256" key="3">
    <source>
        <dbReference type="ARBA" id="ARBA00022691"/>
    </source>
</evidence>
<gene>
    <name evidence="7" type="ORF">AMAG_00224</name>
</gene>
<accession>A0A0L0RVQ9</accession>
<feature type="region of interest" description="Disordered" evidence="5">
    <location>
        <begin position="1"/>
        <end position="62"/>
    </location>
</feature>
<dbReference type="PANTHER" id="PTHR45904:SF2">
    <property type="entry name" value="TRNA (URACIL-5-)-METHYLTRANSFERASE HOMOLOG A"/>
    <property type="match status" value="1"/>
</dbReference>
<proteinExistence type="inferred from homology"/>
<comment type="caution">
    <text evidence="4">Lacks conserved residue(s) required for the propagation of feature annotation.</text>
</comment>
<keyword evidence="3 4" id="KW-0949">S-adenosyl-L-methionine</keyword>
<dbReference type="OMA" id="TPLWNMP"/>
<evidence type="ECO:0000256" key="5">
    <source>
        <dbReference type="SAM" id="MobiDB-lite"/>
    </source>
</evidence>
<dbReference type="GO" id="GO:0006396">
    <property type="term" value="P:RNA processing"/>
    <property type="evidence" value="ECO:0007669"/>
    <property type="project" value="InterPro"/>
</dbReference>
<dbReference type="PROSITE" id="PS51687">
    <property type="entry name" value="SAM_MT_RNA_M5U"/>
    <property type="match status" value="1"/>
</dbReference>
<dbReference type="eggNOG" id="KOG2187">
    <property type="taxonomic scope" value="Eukaryota"/>
</dbReference>
<evidence type="ECO:0000313" key="8">
    <source>
        <dbReference type="Proteomes" id="UP000054350"/>
    </source>
</evidence>
<dbReference type="GO" id="GO:0032259">
    <property type="term" value="P:methylation"/>
    <property type="evidence" value="ECO:0007669"/>
    <property type="project" value="UniProtKB-KW"/>
</dbReference>
<dbReference type="Pfam" id="PF13847">
    <property type="entry name" value="Methyltransf_31"/>
    <property type="match status" value="1"/>
</dbReference>
<dbReference type="Proteomes" id="UP000054350">
    <property type="component" value="Unassembled WGS sequence"/>
</dbReference>
<evidence type="ECO:0000256" key="2">
    <source>
        <dbReference type="ARBA" id="ARBA00022679"/>
    </source>
</evidence>
<reference evidence="8" key="2">
    <citation type="submission" date="2009-11" db="EMBL/GenBank/DDBJ databases">
        <title>The Genome Sequence of Allomyces macrogynus strain ATCC 38327.</title>
        <authorList>
            <consortium name="The Broad Institute Genome Sequencing Platform"/>
            <person name="Russ C."/>
            <person name="Cuomo C."/>
            <person name="Shea T."/>
            <person name="Young S.K."/>
            <person name="Zeng Q."/>
            <person name="Koehrsen M."/>
            <person name="Haas B."/>
            <person name="Borodovsky M."/>
            <person name="Guigo R."/>
            <person name="Alvarado L."/>
            <person name="Berlin A."/>
            <person name="Borenstein D."/>
            <person name="Chen Z."/>
            <person name="Engels R."/>
            <person name="Freedman E."/>
            <person name="Gellesch M."/>
            <person name="Goldberg J."/>
            <person name="Griggs A."/>
            <person name="Gujja S."/>
            <person name="Heiman D."/>
            <person name="Hepburn T."/>
            <person name="Howarth C."/>
            <person name="Jen D."/>
            <person name="Larson L."/>
            <person name="Lewis B."/>
            <person name="Mehta T."/>
            <person name="Park D."/>
            <person name="Pearson M."/>
            <person name="Roberts A."/>
            <person name="Saif S."/>
            <person name="Shenoy N."/>
            <person name="Sisk P."/>
            <person name="Stolte C."/>
            <person name="Sykes S."/>
            <person name="Walk T."/>
            <person name="White J."/>
            <person name="Yandava C."/>
            <person name="Burger G."/>
            <person name="Gray M.W."/>
            <person name="Holland P.W.H."/>
            <person name="King N."/>
            <person name="Lang F.B.F."/>
            <person name="Roger A.J."/>
            <person name="Ruiz-Trillo I."/>
            <person name="Lander E."/>
            <person name="Nusbaum C."/>
        </authorList>
    </citation>
    <scope>NUCLEOTIDE SEQUENCE [LARGE SCALE GENOMIC DNA]</scope>
    <source>
        <strain evidence="8">ATCC 38327</strain>
    </source>
</reference>
<dbReference type="AlphaFoldDB" id="A0A0L0RVQ9"/>
<dbReference type="PROSITE" id="PS01231">
    <property type="entry name" value="TRMA_2"/>
    <property type="match status" value="1"/>
</dbReference>
<feature type="active site" description="Nucleophile" evidence="4">
    <location>
        <position position="559"/>
    </location>
</feature>
<feature type="region of interest" description="Disordered" evidence="5">
    <location>
        <begin position="612"/>
        <end position="634"/>
    </location>
</feature>
<dbReference type="OrthoDB" id="10250660at2759"/>
<feature type="compositionally biased region" description="Acidic residues" evidence="5">
    <location>
        <begin position="624"/>
        <end position="634"/>
    </location>
</feature>
<protein>
    <recommendedName>
        <fullName evidence="6">Methyltransferase domain-containing protein</fullName>
    </recommendedName>
</protein>
<comment type="similarity">
    <text evidence="4">Belongs to the class I-like SAM-binding methyltransferase superfamily. RNA M5U methyltransferase family.</text>
</comment>
<evidence type="ECO:0000256" key="1">
    <source>
        <dbReference type="ARBA" id="ARBA00022603"/>
    </source>
</evidence>
<dbReference type="InterPro" id="IPR029063">
    <property type="entry name" value="SAM-dependent_MTases_sf"/>
</dbReference>
<organism evidence="7 8">
    <name type="scientific">Allomyces macrogynus (strain ATCC 38327)</name>
    <name type="common">Allomyces javanicus var. macrogynus</name>
    <dbReference type="NCBI Taxonomy" id="578462"/>
    <lineage>
        <taxon>Eukaryota</taxon>
        <taxon>Fungi</taxon>
        <taxon>Fungi incertae sedis</taxon>
        <taxon>Blastocladiomycota</taxon>
        <taxon>Blastocladiomycetes</taxon>
        <taxon>Blastocladiales</taxon>
        <taxon>Blastocladiaceae</taxon>
        <taxon>Allomyces</taxon>
    </lineage>
</organism>
<feature type="binding site" evidence="4">
    <location>
        <position position="481"/>
    </location>
    <ligand>
        <name>S-adenosyl-L-methionine</name>
        <dbReference type="ChEBI" id="CHEBI:59789"/>
    </ligand>
</feature>
<dbReference type="SUPFAM" id="SSF53335">
    <property type="entry name" value="S-adenosyl-L-methionine-dependent methyltransferases"/>
    <property type="match status" value="1"/>
</dbReference>
<dbReference type="GO" id="GO:0003723">
    <property type="term" value="F:RNA binding"/>
    <property type="evidence" value="ECO:0007669"/>
    <property type="project" value="TreeGrafter"/>
</dbReference>
<dbReference type="VEuPathDB" id="FungiDB:AMAG_00224"/>
<evidence type="ECO:0000259" key="6">
    <source>
        <dbReference type="Pfam" id="PF13847"/>
    </source>
</evidence>
<sequence>MLPKSKNSKNSNASRKRPRSQDSNSAADTTAPSDDVAAPSSPVKRPRLDTDAPTEAAPEVDTDVVIAEADDTPATESAASQPEMIAKIVRRIKLVNLNKYHQTKDAKKWLLKQQAVKDQPWVEELKLKKAPKSQFAIITLPTEESHQAALEYLSSLTMVDKGQTVTVEEFVDEIKARPPRQIDVNDKRTPLERIADQTTPHWRLPYEEQLTLKKKVVHKAFDEMRKQLKDKKLRVPIADVIASPETKGYRTKCEFAIGVNPAGERTVGFNSGAFKAGEYTVVSPRGLLHVNDTMIEAAEIIESFVRQCTDLPVYDKTTNSGFFRLVLMRTPSTGQNMVVLQANGEGHTPEALEAFEQKFLAHFKDASDKRKLKVHVLGVQYYSGVHDQFAPDVPVKVLEGPADATVEETLFGFKFTISPSSFFQINHAATEVLYKLVRDWAAEQRTEGEDKETTLLDLCCGTGTIGICMSPGNYTKIIGIDIVPEAIEDAKANAKRNGVENVSYLCGPVEKMLGTALSEAIPNSQHVVVLDPPRSGVHQSVIKSIRQCSAIDKIVFVSCDVKQAVTNFVDLCRPTSARFQGVPFRPVRAAVVDMFPHTKHFETVLEFHRVEPEASEEEAKAEASGDEADVANRS</sequence>
<feature type="domain" description="Methyltransferase" evidence="6">
    <location>
        <begin position="450"/>
        <end position="513"/>
    </location>
</feature>
<dbReference type="Gene3D" id="3.40.50.150">
    <property type="entry name" value="Vaccinia Virus protein VP39"/>
    <property type="match status" value="1"/>
</dbReference>
<dbReference type="GO" id="GO:0008173">
    <property type="term" value="F:RNA methyltransferase activity"/>
    <property type="evidence" value="ECO:0007669"/>
    <property type="project" value="InterPro"/>
</dbReference>
<keyword evidence="1 4" id="KW-0489">Methyltransferase</keyword>
<dbReference type="InterPro" id="IPR025714">
    <property type="entry name" value="Methyltranfer_dom"/>
</dbReference>
<dbReference type="InterPro" id="IPR030391">
    <property type="entry name" value="MeTrfase_TrmA_CS"/>
</dbReference>
<evidence type="ECO:0000256" key="4">
    <source>
        <dbReference type="PROSITE-ProRule" id="PRU01024"/>
    </source>
</evidence>
<feature type="compositionally biased region" description="Basic and acidic residues" evidence="5">
    <location>
        <begin position="612"/>
        <end position="623"/>
    </location>
</feature>
<keyword evidence="8" id="KW-1185">Reference proteome</keyword>
<dbReference type="InterPro" id="IPR045850">
    <property type="entry name" value="TRM2_met"/>
</dbReference>
<dbReference type="CDD" id="cd02440">
    <property type="entry name" value="AdoMet_MTases"/>
    <property type="match status" value="1"/>
</dbReference>
<feature type="compositionally biased region" description="Polar residues" evidence="5">
    <location>
        <begin position="21"/>
        <end position="32"/>
    </location>
</feature>
<keyword evidence="2 4" id="KW-0808">Transferase</keyword>
<name>A0A0L0RVQ9_ALLM3</name>
<dbReference type="Gene3D" id="2.40.50.1070">
    <property type="match status" value="1"/>
</dbReference>
<feature type="compositionally biased region" description="Low complexity" evidence="5">
    <location>
        <begin position="1"/>
        <end position="13"/>
    </location>
</feature>